<organism evidence="1 2">
    <name type="scientific">Prunus dulcis</name>
    <name type="common">Almond</name>
    <name type="synonym">Amygdalus dulcis</name>
    <dbReference type="NCBI Taxonomy" id="3755"/>
    <lineage>
        <taxon>Eukaryota</taxon>
        <taxon>Viridiplantae</taxon>
        <taxon>Streptophyta</taxon>
        <taxon>Embryophyta</taxon>
        <taxon>Tracheophyta</taxon>
        <taxon>Spermatophyta</taxon>
        <taxon>Magnoliopsida</taxon>
        <taxon>eudicotyledons</taxon>
        <taxon>Gunneridae</taxon>
        <taxon>Pentapetalae</taxon>
        <taxon>rosids</taxon>
        <taxon>fabids</taxon>
        <taxon>Rosales</taxon>
        <taxon>Rosaceae</taxon>
        <taxon>Amygdaloideae</taxon>
        <taxon>Amygdaleae</taxon>
        <taxon>Prunus</taxon>
    </lineage>
</organism>
<proteinExistence type="predicted"/>
<name>A0AAD4VIA3_PRUDU</name>
<dbReference type="Proteomes" id="UP001054821">
    <property type="component" value="Chromosome 6"/>
</dbReference>
<accession>A0AAD4VIA3</accession>
<dbReference type="AlphaFoldDB" id="A0AAD4VIA3"/>
<evidence type="ECO:0000313" key="2">
    <source>
        <dbReference type="Proteomes" id="UP001054821"/>
    </source>
</evidence>
<dbReference type="EMBL" id="JAJFAZ020000006">
    <property type="protein sequence ID" value="KAI5325620.1"/>
    <property type="molecule type" value="Genomic_DNA"/>
</dbReference>
<comment type="caution">
    <text evidence="1">The sequence shown here is derived from an EMBL/GenBank/DDBJ whole genome shotgun (WGS) entry which is preliminary data.</text>
</comment>
<protein>
    <submittedName>
        <fullName evidence="1">Uncharacterized protein</fullName>
    </submittedName>
</protein>
<evidence type="ECO:0000313" key="1">
    <source>
        <dbReference type="EMBL" id="KAI5325620.1"/>
    </source>
</evidence>
<reference evidence="1 2" key="1">
    <citation type="journal article" date="2022" name="G3 (Bethesda)">
        <title>Whole-genome sequence and methylome profiling of the almond [Prunus dulcis (Mill.) D.A. Webb] cultivar 'Nonpareil'.</title>
        <authorList>
            <person name="D'Amico-Willman K.M."/>
            <person name="Ouma W.Z."/>
            <person name="Meulia T."/>
            <person name="Sideli G.M."/>
            <person name="Gradziel T.M."/>
            <person name="Fresnedo-Ramirez J."/>
        </authorList>
    </citation>
    <scope>NUCLEOTIDE SEQUENCE [LARGE SCALE GENOMIC DNA]</scope>
    <source>
        <strain evidence="1">Clone GOH B32 T37-40</strain>
    </source>
</reference>
<keyword evidence="2" id="KW-1185">Reference proteome</keyword>
<sequence length="98" mass="10536">MSVLRVLPPLRGAWLKIINKGPASGTYGGHHCTCNLQVAIGYVSQARVLSVGWGSSVRKKLREFRDNKLQIGGHDSEDFNFIVGLESLGGDGQVEKGG</sequence>
<gene>
    <name evidence="1" type="ORF">L3X38_034694</name>
</gene>